<keyword evidence="8 11" id="KW-0812">Transmembrane</keyword>
<dbReference type="OrthoDB" id="9782418at2"/>
<proteinExistence type="inferred from homology"/>
<dbReference type="GO" id="GO:0005886">
    <property type="term" value="C:plasma membrane"/>
    <property type="evidence" value="ECO:0007669"/>
    <property type="project" value="UniProtKB-SubCell"/>
</dbReference>
<evidence type="ECO:0000256" key="9">
    <source>
        <dbReference type="ARBA" id="ARBA00022989"/>
    </source>
</evidence>
<evidence type="ECO:0000313" key="14">
    <source>
        <dbReference type="Proteomes" id="UP000054621"/>
    </source>
</evidence>
<organism evidence="13 14">
    <name type="scientific">Legionella sainthelensi</name>
    <dbReference type="NCBI Taxonomy" id="28087"/>
    <lineage>
        <taxon>Bacteria</taxon>
        <taxon>Pseudomonadati</taxon>
        <taxon>Pseudomonadota</taxon>
        <taxon>Gammaproteobacteria</taxon>
        <taxon>Legionellales</taxon>
        <taxon>Legionellaceae</taxon>
        <taxon>Legionella</taxon>
    </lineage>
</organism>
<evidence type="ECO:0000256" key="10">
    <source>
        <dbReference type="ARBA" id="ARBA00023136"/>
    </source>
</evidence>
<evidence type="ECO:0000256" key="7">
    <source>
        <dbReference type="ARBA" id="ARBA00022688"/>
    </source>
</evidence>
<keyword evidence="9 11" id="KW-1133">Transmembrane helix</keyword>
<accession>A0A0W0YTN1</accession>
<keyword evidence="10 11" id="KW-0472">Membrane</keyword>
<comment type="function">
    <text evidence="11">Catalyzes the prenylation of para-hydroxybenzoate (PHB) with an all-trans polyprenyl group. Mediates the second step in the final reaction sequence of ubiquinone-8 (UQ-8) biosynthesis, which is the condensation of the polyisoprenoid side chain with PHB, generating the first membrane-bound Q intermediate 3-octaprenyl-4-hydroxybenzoate.</text>
</comment>
<evidence type="ECO:0000256" key="1">
    <source>
        <dbReference type="ARBA" id="ARBA00001946"/>
    </source>
</evidence>
<protein>
    <recommendedName>
        <fullName evidence="11 12">4-hydroxybenzoate octaprenyltransferase</fullName>
        <ecNumber evidence="11 12">2.5.1.39</ecNumber>
    </recommendedName>
    <alternativeName>
        <fullName evidence="11">4-HB polyprenyltransferase</fullName>
    </alternativeName>
</protein>
<comment type="cofactor">
    <cofactor evidence="1 11">
        <name>Mg(2+)</name>
        <dbReference type="ChEBI" id="CHEBI:18420"/>
    </cofactor>
</comment>
<keyword evidence="11" id="KW-0460">Magnesium</keyword>
<evidence type="ECO:0000313" key="13">
    <source>
        <dbReference type="EMBL" id="KTD60229.1"/>
    </source>
</evidence>
<keyword evidence="7 11" id="KW-0831">Ubiquinone biosynthesis</keyword>
<dbReference type="InterPro" id="IPR000537">
    <property type="entry name" value="UbiA_prenyltransferase"/>
</dbReference>
<dbReference type="EC" id="2.5.1.39" evidence="11 12"/>
<feature type="transmembrane region" description="Helical" evidence="11">
    <location>
        <begin position="38"/>
        <end position="63"/>
    </location>
</feature>
<feature type="transmembrane region" description="Helical" evidence="11">
    <location>
        <begin position="111"/>
        <end position="128"/>
    </location>
</feature>
<evidence type="ECO:0000256" key="8">
    <source>
        <dbReference type="ARBA" id="ARBA00022692"/>
    </source>
</evidence>
<dbReference type="FunFam" id="1.10.357.140:FF:000008">
    <property type="entry name" value="4-hydroxybenzoate octaprenyltransferase"/>
    <property type="match status" value="1"/>
</dbReference>
<comment type="pathway">
    <text evidence="11">Cofactor biosynthesis; ubiquinone biosynthesis.</text>
</comment>
<dbReference type="UniPathway" id="UPA00232"/>
<feature type="transmembrane region" description="Helical" evidence="11">
    <location>
        <begin position="137"/>
        <end position="156"/>
    </location>
</feature>
<name>A0A0W0YTN1_9GAMM</name>
<dbReference type="InterPro" id="IPR044878">
    <property type="entry name" value="UbiA_sf"/>
</dbReference>
<evidence type="ECO:0000256" key="4">
    <source>
        <dbReference type="ARBA" id="ARBA00022475"/>
    </source>
</evidence>
<feature type="transmembrane region" description="Helical" evidence="11">
    <location>
        <begin position="162"/>
        <end position="182"/>
    </location>
</feature>
<gene>
    <name evidence="11 13" type="primary">ubiA</name>
    <name evidence="13" type="ORF">Lsai_0339</name>
</gene>
<sequence>MKWSAYWRLMRFDKPIGILLLWFPTAWALWLANKGMPNFRLLAFFVCGTVLMRAAGCIMNDVADRNIDKHVMRTQFRPLTAGEVSLTEAFILLALLLLIALYILVQLPKNCFYLGVIALFISFIYPFCKRFLNAPQLVLGFAFSMGIPMAFVASNVSLNSEFFLLFLINFAWILAYDTMYAMTDKIDDLRIGVKSTAIYFASYDRLIIGLLQGLFHSLWLLWAIINQVNVLFYLLWLPASLILIYQQKLIYNREPQNCFKAFIVSVYYGALMWLAVGAGI</sequence>
<dbReference type="EMBL" id="LNYV01000003">
    <property type="protein sequence ID" value="KTD60229.1"/>
    <property type="molecule type" value="Genomic_DNA"/>
</dbReference>
<keyword evidence="4 11" id="KW-1003">Cell membrane</keyword>
<dbReference type="FunFam" id="1.20.120.1780:FF:000001">
    <property type="entry name" value="4-hydroxybenzoate octaprenyltransferase"/>
    <property type="match status" value="1"/>
</dbReference>
<reference evidence="13 14" key="1">
    <citation type="submission" date="2015-11" db="EMBL/GenBank/DDBJ databases">
        <title>Genomic analysis of 38 Legionella species identifies large and diverse effector repertoires.</title>
        <authorList>
            <person name="Burstein D."/>
            <person name="Amaro F."/>
            <person name="Zusman T."/>
            <person name="Lifshitz Z."/>
            <person name="Cohen O."/>
            <person name="Gilbert J.A."/>
            <person name="Pupko T."/>
            <person name="Shuman H.A."/>
            <person name="Segal G."/>
        </authorList>
    </citation>
    <scope>NUCLEOTIDE SEQUENCE [LARGE SCALE GENOMIC DNA]</scope>
    <source>
        <strain evidence="13 14">Mt.St.Helens-4</strain>
    </source>
</reference>
<keyword evidence="6 11" id="KW-0808">Transferase</keyword>
<dbReference type="Gene3D" id="1.20.120.1780">
    <property type="entry name" value="UbiA prenyltransferase"/>
    <property type="match status" value="1"/>
</dbReference>
<comment type="similarity">
    <text evidence="3 11">Belongs to the UbiA prenyltransferase family.</text>
</comment>
<dbReference type="PANTHER" id="PTHR11048">
    <property type="entry name" value="PRENYLTRANSFERASES"/>
    <property type="match status" value="1"/>
</dbReference>
<dbReference type="GO" id="GO:0006744">
    <property type="term" value="P:ubiquinone biosynthetic process"/>
    <property type="evidence" value="ECO:0007669"/>
    <property type="project" value="UniProtKB-UniRule"/>
</dbReference>
<comment type="catalytic activity">
    <reaction evidence="11">
        <text>all-trans-octaprenyl diphosphate + 4-hydroxybenzoate = 4-hydroxy-3-(all-trans-octaprenyl)benzoate + diphosphate</text>
        <dbReference type="Rhea" id="RHEA:27782"/>
        <dbReference type="ChEBI" id="CHEBI:1617"/>
        <dbReference type="ChEBI" id="CHEBI:17879"/>
        <dbReference type="ChEBI" id="CHEBI:33019"/>
        <dbReference type="ChEBI" id="CHEBI:57711"/>
        <dbReference type="EC" id="2.5.1.39"/>
    </reaction>
</comment>
<dbReference type="PATRIC" id="fig|28087.4.peg.352"/>
<dbReference type="AlphaFoldDB" id="A0A0W0YTN1"/>
<evidence type="ECO:0000256" key="6">
    <source>
        <dbReference type="ARBA" id="ARBA00022679"/>
    </source>
</evidence>
<dbReference type="NCBIfam" id="TIGR01474">
    <property type="entry name" value="ubiA_proteo"/>
    <property type="match status" value="1"/>
</dbReference>
<comment type="subcellular location">
    <subcellularLocation>
        <location evidence="11">Cell inner membrane</location>
        <topology evidence="11">Multi-pass membrane protein</topology>
    </subcellularLocation>
    <subcellularLocation>
        <location evidence="2">Membrane</location>
        <topology evidence="2">Multi-pass membrane protein</topology>
    </subcellularLocation>
</comment>
<keyword evidence="5 11" id="KW-0997">Cell inner membrane</keyword>
<dbReference type="Proteomes" id="UP000054621">
    <property type="component" value="Unassembled WGS sequence"/>
</dbReference>
<dbReference type="Gene3D" id="1.10.357.140">
    <property type="entry name" value="UbiA prenyltransferase"/>
    <property type="match status" value="1"/>
</dbReference>
<dbReference type="PROSITE" id="PS00943">
    <property type="entry name" value="UBIA"/>
    <property type="match status" value="1"/>
</dbReference>
<dbReference type="CDD" id="cd13959">
    <property type="entry name" value="PT_UbiA_COQ2"/>
    <property type="match status" value="1"/>
</dbReference>
<evidence type="ECO:0000256" key="2">
    <source>
        <dbReference type="ARBA" id="ARBA00004141"/>
    </source>
</evidence>
<evidence type="ECO:0000256" key="11">
    <source>
        <dbReference type="HAMAP-Rule" id="MF_01635"/>
    </source>
</evidence>
<dbReference type="GO" id="GO:0008412">
    <property type="term" value="F:4-hydroxybenzoate polyprenyltransferase activity"/>
    <property type="evidence" value="ECO:0007669"/>
    <property type="project" value="UniProtKB-UniRule"/>
</dbReference>
<comment type="caution">
    <text evidence="13">The sequence shown here is derived from an EMBL/GenBank/DDBJ whole genome shotgun (WGS) entry which is preliminary data.</text>
</comment>
<dbReference type="HAMAP" id="MF_01635">
    <property type="entry name" value="UbiA"/>
    <property type="match status" value="1"/>
</dbReference>
<dbReference type="eggNOG" id="COG0382">
    <property type="taxonomic scope" value="Bacteria"/>
</dbReference>
<evidence type="ECO:0000256" key="12">
    <source>
        <dbReference type="NCBIfam" id="TIGR01474"/>
    </source>
</evidence>
<feature type="transmembrane region" description="Helical" evidence="11">
    <location>
        <begin position="258"/>
        <end position="276"/>
    </location>
</feature>
<evidence type="ECO:0000256" key="5">
    <source>
        <dbReference type="ARBA" id="ARBA00022519"/>
    </source>
</evidence>
<feature type="transmembrane region" description="Helical" evidence="11">
    <location>
        <begin position="84"/>
        <end position="105"/>
    </location>
</feature>
<dbReference type="Pfam" id="PF01040">
    <property type="entry name" value="UbiA"/>
    <property type="match status" value="1"/>
</dbReference>
<dbReference type="InterPro" id="IPR006370">
    <property type="entry name" value="HB_polyprenyltransferase-like"/>
</dbReference>
<dbReference type="PANTHER" id="PTHR11048:SF28">
    <property type="entry name" value="4-HYDROXYBENZOATE POLYPRENYLTRANSFERASE, MITOCHONDRIAL"/>
    <property type="match status" value="1"/>
</dbReference>
<dbReference type="STRING" id="28087.Lsai_0339"/>
<evidence type="ECO:0000256" key="3">
    <source>
        <dbReference type="ARBA" id="ARBA00005985"/>
    </source>
</evidence>
<dbReference type="InterPro" id="IPR039653">
    <property type="entry name" value="Prenyltransferase"/>
</dbReference>
<feature type="transmembrane region" description="Helical" evidence="11">
    <location>
        <begin position="230"/>
        <end position="246"/>
    </location>
</feature>
<dbReference type="RefSeq" id="WP_027269909.1">
    <property type="nucleotide sequence ID" value="NZ_CAAAJE010000005.1"/>
</dbReference>
<dbReference type="InterPro" id="IPR030470">
    <property type="entry name" value="UbiA_prenylTrfase_CS"/>
</dbReference>